<dbReference type="EMBL" id="CP067089">
    <property type="protein sequence ID" value="QQO07756.1"/>
    <property type="molecule type" value="Genomic_DNA"/>
</dbReference>
<evidence type="ECO:0000313" key="1">
    <source>
        <dbReference type="EMBL" id="QQO07756.1"/>
    </source>
</evidence>
<dbReference type="InterPro" id="IPR029039">
    <property type="entry name" value="Flavoprotein-like_sf"/>
</dbReference>
<proteinExistence type="predicted"/>
<dbReference type="AlphaFoldDB" id="A0A7T7XJY8"/>
<evidence type="ECO:0000313" key="2">
    <source>
        <dbReference type="Proteomes" id="UP000595917"/>
    </source>
</evidence>
<protein>
    <submittedName>
        <fullName evidence="1">Flavodoxin family protein</fullName>
    </submittedName>
</protein>
<name>A0A7T7XJY8_9SPIR</name>
<organism evidence="1 2">
    <name type="scientific">Breznakiella homolactica</name>
    <dbReference type="NCBI Taxonomy" id="2798577"/>
    <lineage>
        <taxon>Bacteria</taxon>
        <taxon>Pseudomonadati</taxon>
        <taxon>Spirochaetota</taxon>
        <taxon>Spirochaetia</taxon>
        <taxon>Spirochaetales</taxon>
        <taxon>Breznakiellaceae</taxon>
        <taxon>Breznakiella</taxon>
    </lineage>
</organism>
<keyword evidence="2" id="KW-1185">Reference proteome</keyword>
<dbReference type="Gene3D" id="3.40.50.360">
    <property type="match status" value="1"/>
</dbReference>
<dbReference type="KEGG" id="bhc:JFL75_12470"/>
<sequence>MKTVIVREYGDVAGPCGYLLDLRKITVRNCTGCWSCWQKTPGRCAQKDLDEFYRAFLAADRVIFFLKSSHGFVSGNVKSLFDRMIPHYLPYTSYATGESMHEPRYEQYPDAEVYYEDTFETEEERELYTDYLNRVFYQFHISCTVIRPAGEYAGNREAV</sequence>
<dbReference type="RefSeq" id="WP_215625062.1">
    <property type="nucleotide sequence ID" value="NZ_CP067089.2"/>
</dbReference>
<dbReference type="SUPFAM" id="SSF52218">
    <property type="entry name" value="Flavoproteins"/>
    <property type="match status" value="1"/>
</dbReference>
<dbReference type="Proteomes" id="UP000595917">
    <property type="component" value="Chromosome"/>
</dbReference>
<accession>A0A7T7XJY8</accession>
<gene>
    <name evidence="1" type="ORF">JFL75_12470</name>
</gene>
<reference evidence="1" key="1">
    <citation type="submission" date="2021-01" db="EMBL/GenBank/DDBJ databases">
        <title>Description of Breznakiella homolactica.</title>
        <authorList>
            <person name="Song Y."/>
            <person name="Brune A."/>
        </authorList>
    </citation>
    <scope>NUCLEOTIDE SEQUENCE</scope>
    <source>
        <strain evidence="1">RmG30</strain>
    </source>
</reference>